<keyword evidence="2" id="KW-0560">Oxidoreductase</keyword>
<comment type="caution">
    <text evidence="3">The sequence shown here is derived from an EMBL/GenBank/DDBJ whole genome shotgun (WGS) entry which is preliminary data.</text>
</comment>
<dbReference type="Gene3D" id="3.40.50.720">
    <property type="entry name" value="NAD(P)-binding Rossmann-like Domain"/>
    <property type="match status" value="1"/>
</dbReference>
<dbReference type="InterPro" id="IPR020904">
    <property type="entry name" value="Sc_DH/Rdtase_CS"/>
</dbReference>
<dbReference type="SUPFAM" id="SSF51735">
    <property type="entry name" value="NAD(P)-binding Rossmann-fold domains"/>
    <property type="match status" value="1"/>
</dbReference>
<dbReference type="EMBL" id="JACCFK010000001">
    <property type="protein sequence ID" value="NYI90734.1"/>
    <property type="molecule type" value="Genomic_DNA"/>
</dbReference>
<gene>
    <name evidence="3" type="ORF">HNR02_004057</name>
</gene>
<dbReference type="InterPro" id="IPR036291">
    <property type="entry name" value="NAD(P)-bd_dom_sf"/>
</dbReference>
<protein>
    <submittedName>
        <fullName evidence="3">NADP-dependent 3-hydroxy acid dehydrogenase YdfG</fullName>
    </submittedName>
</protein>
<organism evidence="3 4">
    <name type="scientific">Amycolatopsis endophytica</name>
    <dbReference type="NCBI Taxonomy" id="860233"/>
    <lineage>
        <taxon>Bacteria</taxon>
        <taxon>Bacillati</taxon>
        <taxon>Actinomycetota</taxon>
        <taxon>Actinomycetes</taxon>
        <taxon>Pseudonocardiales</taxon>
        <taxon>Pseudonocardiaceae</taxon>
        <taxon>Amycolatopsis</taxon>
    </lineage>
</organism>
<dbReference type="RefSeq" id="WP_179774711.1">
    <property type="nucleotide sequence ID" value="NZ_JACCFK010000001.1"/>
</dbReference>
<keyword evidence="4" id="KW-1185">Reference proteome</keyword>
<dbReference type="Proteomes" id="UP000549616">
    <property type="component" value="Unassembled WGS sequence"/>
</dbReference>
<dbReference type="PANTHER" id="PTHR43115:SF4">
    <property type="entry name" value="DEHYDROGENASE_REDUCTASE SDR FAMILY MEMBER 11"/>
    <property type="match status" value="1"/>
</dbReference>
<dbReference type="FunFam" id="3.40.50.720:FF:000047">
    <property type="entry name" value="NADP-dependent L-serine/L-allo-threonine dehydrogenase"/>
    <property type="match status" value="1"/>
</dbReference>
<evidence type="ECO:0000256" key="2">
    <source>
        <dbReference type="ARBA" id="ARBA00023002"/>
    </source>
</evidence>
<evidence type="ECO:0000313" key="3">
    <source>
        <dbReference type="EMBL" id="NYI90734.1"/>
    </source>
</evidence>
<dbReference type="GO" id="GO:0016616">
    <property type="term" value="F:oxidoreductase activity, acting on the CH-OH group of donors, NAD or NADP as acceptor"/>
    <property type="evidence" value="ECO:0007669"/>
    <property type="project" value="UniProtKB-ARBA"/>
</dbReference>
<dbReference type="InterPro" id="IPR002347">
    <property type="entry name" value="SDR_fam"/>
</dbReference>
<sequence>MNQPPVAVAATVSAEAFRLTGTAALITGASSGIGAATARRLASQGAAVALVARRTGRLEALAGDITRLGGHALVVTADVADEDQVRRAVERTVERFGRLDIAVANAGVMLLGPLDGADTAEWRRMIELNTLGTMYTARAAVPHLRAAAGTGPRHVADLVLMSSTAGRQVRETNGVYSAGKHAVGAFGEALRRELTAEHIRTALLEPGAVDTELPWHNRPEVQEAMRERFARMRRLHADDVARTVEYIVTRPRHVAVNELLVRPTEQQI</sequence>
<evidence type="ECO:0000313" key="4">
    <source>
        <dbReference type="Proteomes" id="UP000549616"/>
    </source>
</evidence>
<dbReference type="PRINTS" id="PR00081">
    <property type="entry name" value="GDHRDH"/>
</dbReference>
<dbReference type="AlphaFoldDB" id="A0A853B7K7"/>
<dbReference type="PROSITE" id="PS00061">
    <property type="entry name" value="ADH_SHORT"/>
    <property type="match status" value="1"/>
</dbReference>
<evidence type="ECO:0000256" key="1">
    <source>
        <dbReference type="ARBA" id="ARBA00006484"/>
    </source>
</evidence>
<name>A0A853B7K7_9PSEU</name>
<dbReference type="Pfam" id="PF00106">
    <property type="entry name" value="adh_short"/>
    <property type="match status" value="1"/>
</dbReference>
<dbReference type="PANTHER" id="PTHR43115">
    <property type="entry name" value="DEHYDROGENASE/REDUCTASE SDR FAMILY MEMBER 11"/>
    <property type="match status" value="1"/>
</dbReference>
<proteinExistence type="inferred from homology"/>
<comment type="similarity">
    <text evidence="1">Belongs to the short-chain dehydrogenases/reductases (SDR) family.</text>
</comment>
<reference evidence="3 4" key="1">
    <citation type="submission" date="2020-07" db="EMBL/GenBank/DDBJ databases">
        <title>Sequencing the genomes of 1000 actinobacteria strains.</title>
        <authorList>
            <person name="Klenk H.-P."/>
        </authorList>
    </citation>
    <scope>NUCLEOTIDE SEQUENCE [LARGE SCALE GENOMIC DNA]</scope>
    <source>
        <strain evidence="3 4">DSM 104006</strain>
    </source>
</reference>
<accession>A0A853B7K7</accession>